<evidence type="ECO:0000256" key="6">
    <source>
        <dbReference type="ARBA" id="ARBA00023065"/>
    </source>
</evidence>
<evidence type="ECO:0000256" key="3">
    <source>
        <dbReference type="ARBA" id="ARBA00022452"/>
    </source>
</evidence>
<evidence type="ECO:0000256" key="8">
    <source>
        <dbReference type="ARBA" id="ARBA00023136"/>
    </source>
</evidence>
<evidence type="ECO:0000256" key="7">
    <source>
        <dbReference type="ARBA" id="ARBA00023114"/>
    </source>
</evidence>
<dbReference type="Pfam" id="PF02530">
    <property type="entry name" value="Porin_2"/>
    <property type="match status" value="1"/>
</dbReference>
<keyword evidence="2 10" id="KW-0813">Transport</keyword>
<dbReference type="EMBL" id="LGSZ01000040">
    <property type="protein sequence ID" value="KPH80590.1"/>
    <property type="molecule type" value="Genomic_DNA"/>
</dbReference>
<dbReference type="PATRIC" id="fig|1526658.3.peg.3954"/>
<proteinExistence type="inferred from homology"/>
<comment type="domain">
    <text evidence="10">Consists of 16-stranded beta-barrel sheets, with large surface-exposed loops, that form a transmembrane pore at the center of each barrel. The pore is partially ocluded by a peptide loop that folds into the pore lumen.</text>
</comment>
<comment type="subcellular location">
    <subcellularLocation>
        <location evidence="10">Cell outer membrane</location>
        <topology evidence="10">Multi-pass membrane protein</topology>
    </subcellularLocation>
</comment>
<keyword evidence="7 10" id="KW-0626">Porin</keyword>
<dbReference type="Proteomes" id="UP000037822">
    <property type="component" value="Unassembled WGS sequence"/>
</dbReference>
<name>A0A0N1N3Z5_9HYPH</name>
<protein>
    <recommendedName>
        <fullName evidence="10">Porin</fullName>
    </recommendedName>
</protein>
<evidence type="ECO:0000256" key="1">
    <source>
        <dbReference type="ARBA" id="ARBA00009521"/>
    </source>
</evidence>
<keyword evidence="4 10" id="KW-0812">Transmembrane</keyword>
<gene>
    <name evidence="12" type="ORF">AE618_12595</name>
</gene>
<dbReference type="GO" id="GO:0006811">
    <property type="term" value="P:monoatomic ion transport"/>
    <property type="evidence" value="ECO:0007669"/>
    <property type="project" value="UniProtKB-KW"/>
</dbReference>
<dbReference type="InterPro" id="IPR003684">
    <property type="entry name" value="Porin_alphabac"/>
</dbReference>
<evidence type="ECO:0000256" key="9">
    <source>
        <dbReference type="ARBA" id="ARBA00023237"/>
    </source>
</evidence>
<dbReference type="GO" id="GO:0009279">
    <property type="term" value="C:cell outer membrane"/>
    <property type="evidence" value="ECO:0007669"/>
    <property type="project" value="UniProtKB-SubCell"/>
</dbReference>
<evidence type="ECO:0000256" key="2">
    <source>
        <dbReference type="ARBA" id="ARBA00022448"/>
    </source>
</evidence>
<feature type="coiled-coil region" evidence="11">
    <location>
        <begin position="13"/>
        <end position="47"/>
    </location>
</feature>
<comment type="similarity">
    <text evidence="1 10">Belongs to the alphaproteobacteria porin family.</text>
</comment>
<keyword evidence="3 10" id="KW-1134">Transmembrane beta strand</keyword>
<comment type="caution">
    <text evidence="12">The sequence shown here is derived from an EMBL/GenBank/DDBJ whole genome shotgun (WGS) entry which is preliminary data.</text>
</comment>
<sequence>MVVGAVLVGSAACASAQDSTAQLEKLIREQQKQLDALRREVGAIKGREAHRPAPGQRGTVAAKAADEPFVLKGGLPLSWRLPGTDVDIKIGGKVKADVIGRVGGRQSSGAQDLFAVTGIDTRGTRFGDDAFRIHSRESRLNFEISKKDTPLGPSRAFIEGDFFGAAGNQVASNSDSFRLRHAFVEVGPLLAGQWWTTFSDPSAYAETLDFQGSGGQAFIRQGVVRLEHKFSNGFSIAGAIENPEGRVQFGPAAPITSSRDTLPDFVGRVRYQGALGHLQIAGVVTRINAPNGLASDETGYAGTVTGRLNLPLLAQKDNLRFQATYANGATRHIQETAGVLPSVFYNPATGQSEKQKSFGGYVAFQHWWTNELRSNLVYSYVRADLPSFALASTFKHSQYAAANLVWSPWSELDLGIEGQYGLREDRDNRRGRQTRLQSSATYRF</sequence>
<accession>A0A0N1N3Z5</accession>
<evidence type="ECO:0000256" key="4">
    <source>
        <dbReference type="ARBA" id="ARBA00022692"/>
    </source>
</evidence>
<keyword evidence="8 10" id="KW-0472">Membrane</keyword>
<evidence type="ECO:0000313" key="13">
    <source>
        <dbReference type="Proteomes" id="UP000037822"/>
    </source>
</evidence>
<evidence type="ECO:0000256" key="10">
    <source>
        <dbReference type="RuleBase" id="RU364005"/>
    </source>
</evidence>
<evidence type="ECO:0000313" key="12">
    <source>
        <dbReference type="EMBL" id="KPH80590.1"/>
    </source>
</evidence>
<keyword evidence="6 10" id="KW-0406">Ion transport</keyword>
<dbReference type="AlphaFoldDB" id="A0A0N1N3Z5"/>
<keyword evidence="9 10" id="KW-0998">Cell outer membrane</keyword>
<keyword evidence="5" id="KW-0732">Signal</keyword>
<keyword evidence="13" id="KW-1185">Reference proteome</keyword>
<reference evidence="12 13" key="1">
    <citation type="submission" date="2015-07" db="EMBL/GenBank/DDBJ databases">
        <title>Whole genome sequencing of Bosea vaviloviae isolated from cave pool.</title>
        <authorList>
            <person name="Tan N.E.H."/>
            <person name="Lee Y.P."/>
            <person name="Gan H.M."/>
            <person name="Barton H."/>
            <person name="Savka M.A."/>
        </authorList>
    </citation>
    <scope>NUCLEOTIDE SEQUENCE [LARGE SCALE GENOMIC DNA]</scope>
    <source>
        <strain evidence="12 13">SD260</strain>
    </source>
</reference>
<evidence type="ECO:0000256" key="11">
    <source>
        <dbReference type="SAM" id="Coils"/>
    </source>
</evidence>
<dbReference type="SUPFAM" id="SSF56935">
    <property type="entry name" value="Porins"/>
    <property type="match status" value="1"/>
</dbReference>
<dbReference type="GO" id="GO:0046930">
    <property type="term" value="C:pore complex"/>
    <property type="evidence" value="ECO:0007669"/>
    <property type="project" value="UniProtKB-KW"/>
</dbReference>
<keyword evidence="11" id="KW-0175">Coiled coil</keyword>
<organism evidence="12 13">
    <name type="scientific">Bosea vaviloviae</name>
    <dbReference type="NCBI Taxonomy" id="1526658"/>
    <lineage>
        <taxon>Bacteria</taxon>
        <taxon>Pseudomonadati</taxon>
        <taxon>Pseudomonadota</taxon>
        <taxon>Alphaproteobacteria</taxon>
        <taxon>Hyphomicrobiales</taxon>
        <taxon>Boseaceae</taxon>
        <taxon>Bosea</taxon>
    </lineage>
</organism>
<evidence type="ECO:0000256" key="5">
    <source>
        <dbReference type="ARBA" id="ARBA00022729"/>
    </source>
</evidence>
<comment type="function">
    <text evidence="10">Forms passive diffusion pores that allow small molecular weight hydrophilic materials across the outer membrane.</text>
</comment>
<dbReference type="GO" id="GO:0015288">
    <property type="term" value="F:porin activity"/>
    <property type="evidence" value="ECO:0007669"/>
    <property type="project" value="UniProtKB-KW"/>
</dbReference>